<accession>A0A4C1SZZ6</accession>
<dbReference type="EMBL" id="BGZK01000028">
    <property type="protein sequence ID" value="GBP07843.1"/>
    <property type="molecule type" value="Genomic_DNA"/>
</dbReference>
<evidence type="ECO:0000313" key="1">
    <source>
        <dbReference type="EMBL" id="GBP07843.1"/>
    </source>
</evidence>
<keyword evidence="2" id="KW-1185">Reference proteome</keyword>
<comment type="caution">
    <text evidence="1">The sequence shown here is derived from an EMBL/GenBank/DDBJ whole genome shotgun (WGS) entry which is preliminary data.</text>
</comment>
<reference evidence="1 2" key="1">
    <citation type="journal article" date="2019" name="Commun. Biol.">
        <title>The bagworm genome reveals a unique fibroin gene that provides high tensile strength.</title>
        <authorList>
            <person name="Kono N."/>
            <person name="Nakamura H."/>
            <person name="Ohtoshi R."/>
            <person name="Tomita M."/>
            <person name="Numata K."/>
            <person name="Arakawa K."/>
        </authorList>
    </citation>
    <scope>NUCLEOTIDE SEQUENCE [LARGE SCALE GENOMIC DNA]</scope>
</reference>
<protein>
    <submittedName>
        <fullName evidence="1">Uncharacterized protein</fullName>
    </submittedName>
</protein>
<dbReference type="Proteomes" id="UP000299102">
    <property type="component" value="Unassembled WGS sequence"/>
</dbReference>
<organism evidence="1 2">
    <name type="scientific">Eumeta variegata</name>
    <name type="common">Bagworm moth</name>
    <name type="synonym">Eumeta japonica</name>
    <dbReference type="NCBI Taxonomy" id="151549"/>
    <lineage>
        <taxon>Eukaryota</taxon>
        <taxon>Metazoa</taxon>
        <taxon>Ecdysozoa</taxon>
        <taxon>Arthropoda</taxon>
        <taxon>Hexapoda</taxon>
        <taxon>Insecta</taxon>
        <taxon>Pterygota</taxon>
        <taxon>Neoptera</taxon>
        <taxon>Endopterygota</taxon>
        <taxon>Lepidoptera</taxon>
        <taxon>Glossata</taxon>
        <taxon>Ditrysia</taxon>
        <taxon>Tineoidea</taxon>
        <taxon>Psychidae</taxon>
        <taxon>Oiketicinae</taxon>
        <taxon>Eumeta</taxon>
    </lineage>
</organism>
<proteinExistence type="predicted"/>
<dbReference type="AlphaFoldDB" id="A0A4C1SZZ6"/>
<sequence>MNLLIIKVSAASLFKSIETSNLTLITGQTIWYDSVYGDVTEIGRRQTTTIAGETGLQYNDDRCGATGRRAALRPCTCAIGASSSFAYPTFYIMGNLMVFFIKKGVESELAIPVSSSYVFL</sequence>
<evidence type="ECO:0000313" key="2">
    <source>
        <dbReference type="Proteomes" id="UP000299102"/>
    </source>
</evidence>
<gene>
    <name evidence="1" type="ORF">EVAR_78025_1</name>
</gene>
<name>A0A4C1SZZ6_EUMVA</name>